<feature type="compositionally biased region" description="Low complexity" evidence="2">
    <location>
        <begin position="32"/>
        <end position="45"/>
    </location>
</feature>
<dbReference type="GO" id="GO:0030163">
    <property type="term" value="P:protein catabolic process"/>
    <property type="evidence" value="ECO:0007669"/>
    <property type="project" value="InterPro"/>
</dbReference>
<evidence type="ECO:0000256" key="2">
    <source>
        <dbReference type="SAM" id="MobiDB-lite"/>
    </source>
</evidence>
<dbReference type="SUPFAM" id="SSF50156">
    <property type="entry name" value="PDZ domain-like"/>
    <property type="match status" value="1"/>
</dbReference>
<dbReference type="RefSeq" id="WP_237248960.1">
    <property type="nucleotide sequence ID" value="NZ_JACBZP010000001.1"/>
</dbReference>
<dbReference type="InterPro" id="IPR027065">
    <property type="entry name" value="Lon_Prtase"/>
</dbReference>
<dbReference type="InterPro" id="IPR036034">
    <property type="entry name" value="PDZ_sf"/>
</dbReference>
<dbReference type="Gene3D" id="2.30.42.10">
    <property type="match status" value="1"/>
</dbReference>
<dbReference type="Proteomes" id="UP000539111">
    <property type="component" value="Unassembled WGS sequence"/>
</dbReference>
<reference evidence="5 6" key="1">
    <citation type="submission" date="2020-07" db="EMBL/GenBank/DDBJ databases">
        <title>Sequencing the genomes of 1000 actinobacteria strains.</title>
        <authorList>
            <person name="Klenk H.-P."/>
        </authorList>
    </citation>
    <scope>NUCLEOTIDE SEQUENCE [LARGE SCALE GENOMIC DNA]</scope>
    <source>
        <strain evidence="5 6">DSM 26341</strain>
    </source>
</reference>
<accession>A0A7Z0D3C0</accession>
<dbReference type="EC" id="3.4.21.53" evidence="1"/>
<keyword evidence="3" id="KW-0812">Transmembrane</keyword>
<dbReference type="SUPFAM" id="SSF54211">
    <property type="entry name" value="Ribosomal protein S5 domain 2-like"/>
    <property type="match status" value="1"/>
</dbReference>
<evidence type="ECO:0000313" key="6">
    <source>
        <dbReference type="Proteomes" id="UP000539111"/>
    </source>
</evidence>
<name>A0A7Z0D3C0_9MICO</name>
<dbReference type="GO" id="GO:0006508">
    <property type="term" value="P:proteolysis"/>
    <property type="evidence" value="ECO:0007669"/>
    <property type="project" value="UniProtKB-KW"/>
</dbReference>
<keyword evidence="3" id="KW-0472">Membrane</keyword>
<keyword evidence="3" id="KW-1133">Transmembrane helix</keyword>
<evidence type="ECO:0000256" key="3">
    <source>
        <dbReference type="SAM" id="Phobius"/>
    </source>
</evidence>
<dbReference type="AlphaFoldDB" id="A0A7Z0D3C0"/>
<dbReference type="EMBL" id="JACBZP010000001">
    <property type="protein sequence ID" value="NYI68112.1"/>
    <property type="molecule type" value="Genomic_DNA"/>
</dbReference>
<keyword evidence="1" id="KW-0720">Serine protease</keyword>
<evidence type="ECO:0000256" key="1">
    <source>
        <dbReference type="PROSITE-ProRule" id="PRU01122"/>
    </source>
</evidence>
<dbReference type="PANTHER" id="PTHR10046">
    <property type="entry name" value="ATP DEPENDENT LON PROTEASE FAMILY MEMBER"/>
    <property type="match status" value="1"/>
</dbReference>
<dbReference type="GO" id="GO:0005524">
    <property type="term" value="F:ATP binding"/>
    <property type="evidence" value="ECO:0007669"/>
    <property type="project" value="InterPro"/>
</dbReference>
<dbReference type="InterPro" id="IPR020568">
    <property type="entry name" value="Ribosomal_Su5_D2-typ_SF"/>
</dbReference>
<evidence type="ECO:0000259" key="4">
    <source>
        <dbReference type="PROSITE" id="PS51786"/>
    </source>
</evidence>
<gene>
    <name evidence="5" type="ORF">BJY26_002418</name>
</gene>
<evidence type="ECO:0000313" key="5">
    <source>
        <dbReference type="EMBL" id="NYI68112.1"/>
    </source>
</evidence>
<feature type="transmembrane region" description="Helical" evidence="3">
    <location>
        <begin position="55"/>
        <end position="72"/>
    </location>
</feature>
<comment type="catalytic activity">
    <reaction evidence="1">
        <text>Hydrolysis of proteins in presence of ATP.</text>
        <dbReference type="EC" id="3.4.21.53"/>
    </reaction>
</comment>
<comment type="caution">
    <text evidence="5">The sequence shown here is derived from an EMBL/GenBank/DDBJ whole genome shotgun (WGS) entry which is preliminary data.</text>
</comment>
<feature type="region of interest" description="Disordered" evidence="2">
    <location>
        <begin position="23"/>
        <end position="46"/>
    </location>
</feature>
<dbReference type="Gene3D" id="3.30.230.10">
    <property type="match status" value="1"/>
</dbReference>
<organism evidence="5 6">
    <name type="scientific">Spelaeicoccus albus</name>
    <dbReference type="NCBI Taxonomy" id="1280376"/>
    <lineage>
        <taxon>Bacteria</taxon>
        <taxon>Bacillati</taxon>
        <taxon>Actinomycetota</taxon>
        <taxon>Actinomycetes</taxon>
        <taxon>Micrococcales</taxon>
        <taxon>Brevibacteriaceae</taxon>
        <taxon>Spelaeicoccus</taxon>
    </lineage>
</organism>
<keyword evidence="1" id="KW-0645">Protease</keyword>
<feature type="active site" evidence="1">
    <location>
        <position position="335"/>
    </location>
</feature>
<dbReference type="GO" id="GO:0004176">
    <property type="term" value="F:ATP-dependent peptidase activity"/>
    <property type="evidence" value="ECO:0007669"/>
    <property type="project" value="UniProtKB-UniRule"/>
</dbReference>
<keyword evidence="6" id="KW-1185">Reference proteome</keyword>
<dbReference type="InterPro" id="IPR014721">
    <property type="entry name" value="Ribsml_uS5_D2-typ_fold_subgr"/>
</dbReference>
<dbReference type="InterPro" id="IPR008269">
    <property type="entry name" value="Lon_proteolytic"/>
</dbReference>
<dbReference type="GO" id="GO:0004252">
    <property type="term" value="F:serine-type endopeptidase activity"/>
    <property type="evidence" value="ECO:0007669"/>
    <property type="project" value="UniProtKB-UniRule"/>
</dbReference>
<dbReference type="Pfam" id="PF05362">
    <property type="entry name" value="Lon_C"/>
    <property type="match status" value="1"/>
</dbReference>
<protein>
    <recommendedName>
        <fullName evidence="1">endopeptidase La</fullName>
        <ecNumber evidence="1">3.4.21.53</ecNumber>
    </recommendedName>
</protein>
<feature type="active site" evidence="1">
    <location>
        <position position="290"/>
    </location>
</feature>
<keyword evidence="1" id="KW-0378">Hydrolase</keyword>
<comment type="similarity">
    <text evidence="1">Belongs to the peptidase S16 family.</text>
</comment>
<proteinExistence type="inferred from homology"/>
<feature type="domain" description="Lon proteolytic" evidence="4">
    <location>
        <begin position="285"/>
        <end position="383"/>
    </location>
</feature>
<dbReference type="PROSITE" id="PS51786">
    <property type="entry name" value="LON_PROTEOLYTIC"/>
    <property type="match status" value="1"/>
</dbReference>
<sequence length="402" mass="41681">MEGAGEDKGAVALATAGTSKGLEFVSNRPEADSAPPSSAAPFRAARPPRARRKSVLMVVCGILAAALLVVMYEMPAPYVIELPGPAFNTLGKTHGKKLLEVSGHKTYPTTGALDMLTVGVEGGPGTRLALGDVVQSWIDPHNSVVPEEAVYAPGSTSKQVKRQNAAEMSNSQQSAVAAALTNLDKKYKTTLTIGGLSPDSPSRGKLKDGDVLKRIGDTPIKSLSQLKTELNKIGKGGSVRLAVDRHGSSHSATVTPEHTKSGVQLGVFVNQKFTFPFTVKIRLQNVGGPSAGMMFALGIIDTITPGPMTGGHKIAGTGTISPDGQVGPIGGIRQKMFGAKHGGANWFLAPKSNCEEVAGHVPSDLRVVKVSTLSDARHAVEAIASGKNTDALPSCSSGKPSQ</sequence>